<reference evidence="1 2" key="1">
    <citation type="journal article" date="2014" name="Int. J. Syst. Evol. Microbiol.">
        <title>Phylogenomics and the dynamic genome evolution of the genus Streptococcus.</title>
        <authorList>
            <consortium name="The Broad Institute Genome Sequencing Platform"/>
            <person name="Richards V.P."/>
            <person name="Palmer S.R."/>
            <person name="Pavinski Bitar P.D."/>
            <person name="Qin X."/>
            <person name="Weinstock G.M."/>
            <person name="Highlander S.K."/>
            <person name="Town C.D."/>
            <person name="Burne R.A."/>
            <person name="Stanhope M.J."/>
        </authorList>
    </citation>
    <scope>NUCLEOTIDE SEQUENCE [LARGE SCALE GENOMIC DNA]</scope>
    <source>
        <strain evidence="1 2">707-05</strain>
    </source>
</reference>
<protein>
    <submittedName>
        <fullName evidence="1">Uncharacterized protein</fullName>
    </submittedName>
</protein>
<evidence type="ECO:0000313" key="2">
    <source>
        <dbReference type="Proteomes" id="UP000003330"/>
    </source>
</evidence>
<comment type="caution">
    <text evidence="1">The sequence shown here is derived from an EMBL/GenBank/DDBJ whole genome shotgun (WGS) entry which is preliminary data.</text>
</comment>
<evidence type="ECO:0000313" key="1">
    <source>
        <dbReference type="EMBL" id="EHI69233.1"/>
    </source>
</evidence>
<sequence>MFTDVLAPHTYPFYHSKICLARLFSLFPLTLFDPQVVKSSATSS</sequence>
<proteinExistence type="predicted"/>
<keyword evidence="2" id="KW-1185">Reference proteome</keyword>
<dbReference type="Proteomes" id="UP000003330">
    <property type="component" value="Unassembled WGS sequence"/>
</dbReference>
<gene>
    <name evidence="1" type="ORF">STRIC_1989</name>
</gene>
<organism evidence="1 2">
    <name type="scientific">Streptococcus ictaluri 707-05</name>
    <dbReference type="NCBI Taxonomy" id="764299"/>
    <lineage>
        <taxon>Bacteria</taxon>
        <taxon>Bacillati</taxon>
        <taxon>Bacillota</taxon>
        <taxon>Bacilli</taxon>
        <taxon>Lactobacillales</taxon>
        <taxon>Streptococcaceae</taxon>
        <taxon>Streptococcus</taxon>
    </lineage>
</organism>
<accession>G5K595</accession>
<dbReference type="AlphaFoldDB" id="G5K595"/>
<name>G5K595_9STRE</name>
<dbReference type="EMBL" id="AEUX02000007">
    <property type="protein sequence ID" value="EHI69233.1"/>
    <property type="molecule type" value="Genomic_DNA"/>
</dbReference>